<dbReference type="AlphaFoldDB" id="A0AAU9ABM3"/>
<evidence type="ECO:0000313" key="2">
    <source>
        <dbReference type="EMBL" id="BAV96127.1"/>
    </source>
</evidence>
<gene>
    <name evidence="2" type="ORF">LEN_0640</name>
</gene>
<dbReference type="Proteomes" id="UP000218824">
    <property type="component" value="Chromosome"/>
</dbReference>
<sequence length="227" mass="24305">MTAANSDPAISTTPEQAADAAAAAVDRAAGQSSAVARLPGGRSPLPLPEGPKLEVTDLRARVLKLVGGLRTAQDTETVAVAQILNLPFGPDPEDPNGQVVEGRLGNAGRYYATVTPAGHDMPGKEIEVRFIPERWKGDPRIAENALSTCSLDFSAFNEDIAKLGYSGTEGPSYLKEFWSYRKDWPASNISFYLVVNIYRATTDDQPKGRPCVLSIEISADSTKVDRG</sequence>
<dbReference type="GeneID" id="83066680"/>
<dbReference type="EMBL" id="AP014940">
    <property type="protein sequence ID" value="BAV96127.1"/>
    <property type="molecule type" value="Genomic_DNA"/>
</dbReference>
<feature type="compositionally biased region" description="Polar residues" evidence="1">
    <location>
        <begin position="1"/>
        <end position="15"/>
    </location>
</feature>
<accession>A0AAU9ABM3</accession>
<evidence type="ECO:0000313" key="3">
    <source>
        <dbReference type="Proteomes" id="UP000218824"/>
    </source>
</evidence>
<feature type="region of interest" description="Disordered" evidence="1">
    <location>
        <begin position="1"/>
        <end position="51"/>
    </location>
</feature>
<dbReference type="KEGG" id="lem:LEN_0640"/>
<dbReference type="RefSeq" id="WP_145959947.1">
    <property type="nucleotide sequence ID" value="NZ_AP014940.1"/>
</dbReference>
<organism evidence="2 3">
    <name type="scientific">Lysobacter enzymogenes</name>
    <dbReference type="NCBI Taxonomy" id="69"/>
    <lineage>
        <taxon>Bacteria</taxon>
        <taxon>Pseudomonadati</taxon>
        <taxon>Pseudomonadota</taxon>
        <taxon>Gammaproteobacteria</taxon>
        <taxon>Lysobacterales</taxon>
        <taxon>Lysobacteraceae</taxon>
        <taxon>Lysobacter</taxon>
    </lineage>
</organism>
<reference evidence="2 3" key="1">
    <citation type="journal article" date="2017" name="DNA Res.">
        <title>Complete genome sequence and expression profile of the commercial lytic enzyme producer Lysobacter enzymogenes M497-1.</title>
        <authorList>
            <person name="Takami H."/>
            <person name="Toyoda A."/>
            <person name="Uchiyama I."/>
            <person name="Itoh T."/>
            <person name="Takaki Y."/>
            <person name="Arai W."/>
            <person name="Nishi S."/>
            <person name="Kawai M."/>
            <person name="Shinya K."/>
            <person name="Ikeda H."/>
        </authorList>
    </citation>
    <scope>NUCLEOTIDE SEQUENCE [LARGE SCALE GENOMIC DNA]</scope>
    <source>
        <strain evidence="2 3">M497-1</strain>
    </source>
</reference>
<feature type="compositionally biased region" description="Low complexity" evidence="1">
    <location>
        <begin position="17"/>
        <end position="29"/>
    </location>
</feature>
<protein>
    <submittedName>
        <fullName evidence="2">Uncharacterized protein</fullName>
    </submittedName>
</protein>
<proteinExistence type="predicted"/>
<evidence type="ECO:0000256" key="1">
    <source>
        <dbReference type="SAM" id="MobiDB-lite"/>
    </source>
</evidence>
<name>A0AAU9ABM3_LYSEN</name>